<dbReference type="InterPro" id="IPR029044">
    <property type="entry name" value="Nucleotide-diphossugar_trans"/>
</dbReference>
<evidence type="ECO:0008006" key="6">
    <source>
        <dbReference type="Google" id="ProtNLM"/>
    </source>
</evidence>
<keyword evidence="2" id="KW-0812">Transmembrane</keyword>
<accession>A0ABX0JTH0</accession>
<dbReference type="Gene3D" id="3.90.550.10">
    <property type="entry name" value="Spore Coat Polysaccharide Biosynthesis Protein SpsA, Chain A"/>
    <property type="match status" value="1"/>
</dbReference>
<evidence type="ECO:0000313" key="5">
    <source>
        <dbReference type="Proteomes" id="UP000635278"/>
    </source>
</evidence>
<evidence type="ECO:0000313" key="4">
    <source>
        <dbReference type="EMBL" id="NHN86798.1"/>
    </source>
</evidence>
<dbReference type="SUPFAM" id="SSF53448">
    <property type="entry name" value="Nucleotide-diphospho-sugar transferases"/>
    <property type="match status" value="1"/>
</dbReference>
<sequence length="489" mass="56551">MSLVRSAIALFVKDEANDILGWISWHIAIGIDKIFIYDDHSSDGTFEIALAASKIFDIEVIKTDLSEGNFYNRQRNSYFDAIKRSIGKYQWIALLDGDEYISIGEGPSINEFLKKFDDNKSAIAMSWCIYGSSSRVIKDNVPIYQAYNYHSTKDLGDNLLVKSFVRPERIVFKYENPHKFNIDRGLYVDVNGDEVKWLQGPTKKIIWDSVRVNHYICRSMEHFVGRIKRRIGVDLSNTTSYWEHFNKNDIFEEQNKEIVHKSNYVLNKIKLGVFSYFKYNILNVSDFVLRGVKNRNINRIPNFKNIPIFTMKSYHGECLFLNNIDGHVVQKHGATKLIAAKPYIDDRIYLFTYFYGCISNIKFNIFGENRKNYCYDFEMIRCPAGGFFMKSDDSRKFVTALPEISGFIVEVSRATRSHWEEFSFLDKVGEMKVSYDRPGANTSDGIISDIINSMGDYSFEEFSIRASSLSPLEKNKLASNYGSYILTIM</sequence>
<dbReference type="RefSeq" id="WP_173585113.1">
    <property type="nucleotide sequence ID" value="NZ_WOTB01000054.1"/>
</dbReference>
<dbReference type="Proteomes" id="UP000635278">
    <property type="component" value="Unassembled WGS sequence"/>
</dbReference>
<evidence type="ECO:0000256" key="1">
    <source>
        <dbReference type="ARBA" id="ARBA00004167"/>
    </source>
</evidence>
<dbReference type="EMBL" id="WOTB01000054">
    <property type="protein sequence ID" value="NHN86798.1"/>
    <property type="molecule type" value="Genomic_DNA"/>
</dbReference>
<organism evidence="4 5">
    <name type="scientific">Acetobacter musti</name>
    <dbReference type="NCBI Taxonomy" id="864732"/>
    <lineage>
        <taxon>Bacteria</taxon>
        <taxon>Pseudomonadati</taxon>
        <taxon>Pseudomonadota</taxon>
        <taxon>Alphaproteobacteria</taxon>
        <taxon>Acetobacterales</taxon>
        <taxon>Acetobacteraceae</taxon>
        <taxon>Acetobacter</taxon>
    </lineage>
</organism>
<name>A0ABX0JTH0_9PROT</name>
<dbReference type="PANTHER" id="PTHR21461">
    <property type="entry name" value="GLYCOSYLTRANSFERASE FAMILY 92 PROTEIN"/>
    <property type="match status" value="1"/>
</dbReference>
<proteinExistence type="predicted"/>
<protein>
    <recommendedName>
        <fullName evidence="6">Glycosyltransferase 2-like domain-containing protein</fullName>
    </recommendedName>
</protein>
<dbReference type="PANTHER" id="PTHR21461:SF69">
    <property type="entry name" value="GLYCOSYLTRANSFERASE FAMILY 92 PROTEIN"/>
    <property type="match status" value="1"/>
</dbReference>
<keyword evidence="3" id="KW-1133">Transmembrane helix</keyword>
<keyword evidence="3" id="KW-0472">Membrane</keyword>
<reference evidence="4 5" key="1">
    <citation type="journal article" date="2020" name="Int. J. Syst. Evol. Microbiol.">
        <title>Novel acetic acid bacteria from cider fermentations: Acetobacter conturbans sp. nov. and Acetobacter fallax sp. nov.</title>
        <authorList>
            <person name="Sombolestani A.S."/>
            <person name="Cleenwerck I."/>
            <person name="Cnockaert M."/>
            <person name="Borremans W."/>
            <person name="Wieme A.D."/>
            <person name="De Vuyst L."/>
            <person name="Vandamme P."/>
        </authorList>
    </citation>
    <scope>NUCLEOTIDE SEQUENCE [LARGE SCALE GENOMIC DNA]</scope>
    <source>
        <strain evidence="4 5">LMG 30640</strain>
    </source>
</reference>
<gene>
    <name evidence="4" type="ORF">GOB93_19590</name>
</gene>
<evidence type="ECO:0000256" key="3">
    <source>
        <dbReference type="ARBA" id="ARBA00022989"/>
    </source>
</evidence>
<comment type="caution">
    <text evidence="4">The sequence shown here is derived from an EMBL/GenBank/DDBJ whole genome shotgun (WGS) entry which is preliminary data.</text>
</comment>
<evidence type="ECO:0000256" key="2">
    <source>
        <dbReference type="ARBA" id="ARBA00022692"/>
    </source>
</evidence>
<comment type="subcellular location">
    <subcellularLocation>
        <location evidence="1">Membrane</location>
        <topology evidence="1">Single-pass membrane protein</topology>
    </subcellularLocation>
</comment>
<keyword evidence="5" id="KW-1185">Reference proteome</keyword>
<dbReference type="Pfam" id="PF13704">
    <property type="entry name" value="Glyco_tranf_2_4"/>
    <property type="match status" value="1"/>
</dbReference>